<evidence type="ECO:0000259" key="2">
    <source>
        <dbReference type="Pfam" id="PF00501"/>
    </source>
</evidence>
<organism evidence="3 4">
    <name type="scientific">Luteimonas vadosa</name>
    <dbReference type="NCBI Taxonomy" id="1165507"/>
    <lineage>
        <taxon>Bacteria</taxon>
        <taxon>Pseudomonadati</taxon>
        <taxon>Pseudomonadota</taxon>
        <taxon>Gammaproteobacteria</taxon>
        <taxon>Lysobacterales</taxon>
        <taxon>Lysobacteraceae</taxon>
        <taxon>Luteimonas</taxon>
    </lineage>
</organism>
<dbReference type="PANTHER" id="PTHR43767">
    <property type="entry name" value="LONG-CHAIN-FATTY-ACID--COA LIGASE"/>
    <property type="match status" value="1"/>
</dbReference>
<dbReference type="GO" id="GO:0016874">
    <property type="term" value="F:ligase activity"/>
    <property type="evidence" value="ECO:0007669"/>
    <property type="project" value="UniProtKB-KW"/>
</dbReference>
<dbReference type="SUPFAM" id="SSF56801">
    <property type="entry name" value="Acetyl-CoA synthetase-like"/>
    <property type="match status" value="1"/>
</dbReference>
<feature type="domain" description="AMP-dependent synthetase/ligase" evidence="2">
    <location>
        <begin position="140"/>
        <end position="313"/>
    </location>
</feature>
<dbReference type="EMBL" id="BAABJY010000001">
    <property type="protein sequence ID" value="GAA4856111.1"/>
    <property type="molecule type" value="Genomic_DNA"/>
</dbReference>
<keyword evidence="4" id="KW-1185">Reference proteome</keyword>
<dbReference type="InterPro" id="IPR042099">
    <property type="entry name" value="ANL_N_sf"/>
</dbReference>
<evidence type="ECO:0000256" key="1">
    <source>
        <dbReference type="ARBA" id="ARBA00022598"/>
    </source>
</evidence>
<proteinExistence type="predicted"/>
<dbReference type="PANTHER" id="PTHR43767:SF8">
    <property type="entry name" value="LONG-CHAIN-FATTY-ACID--COA LIGASE"/>
    <property type="match status" value="1"/>
</dbReference>
<accession>A0ABP9DT41</accession>
<protein>
    <submittedName>
        <fullName evidence="3">Xanthomonadin biosynthesis 3-hydroxybenozate--AMP ligase XanA2</fullName>
    </submittedName>
</protein>
<dbReference type="Proteomes" id="UP001501323">
    <property type="component" value="Unassembled WGS sequence"/>
</dbReference>
<dbReference type="RefSeq" id="WP_425563027.1">
    <property type="nucleotide sequence ID" value="NZ_BAABJY010000001.1"/>
</dbReference>
<reference evidence="4" key="1">
    <citation type="journal article" date="2019" name="Int. J. Syst. Evol. Microbiol.">
        <title>The Global Catalogue of Microorganisms (GCM) 10K type strain sequencing project: providing services to taxonomists for standard genome sequencing and annotation.</title>
        <authorList>
            <consortium name="The Broad Institute Genomics Platform"/>
            <consortium name="The Broad Institute Genome Sequencing Center for Infectious Disease"/>
            <person name="Wu L."/>
            <person name="Ma J."/>
        </authorList>
    </citation>
    <scope>NUCLEOTIDE SEQUENCE [LARGE SCALE GENOMIC DNA]</scope>
    <source>
        <strain evidence="4">JCM 18392</strain>
    </source>
</reference>
<evidence type="ECO:0000313" key="4">
    <source>
        <dbReference type="Proteomes" id="UP001501323"/>
    </source>
</evidence>
<comment type="caution">
    <text evidence="3">The sequence shown here is derived from an EMBL/GenBank/DDBJ whole genome shotgun (WGS) entry which is preliminary data.</text>
</comment>
<dbReference type="InterPro" id="IPR045851">
    <property type="entry name" value="AMP-bd_C_sf"/>
</dbReference>
<dbReference type="InterPro" id="IPR050237">
    <property type="entry name" value="ATP-dep_AMP-bd_enzyme"/>
</dbReference>
<dbReference type="Pfam" id="PF00501">
    <property type="entry name" value="AMP-binding"/>
    <property type="match status" value="1"/>
</dbReference>
<name>A0ABP9DT41_9GAMM</name>
<dbReference type="Gene3D" id="3.40.50.12780">
    <property type="entry name" value="N-terminal domain of ligase-like"/>
    <property type="match status" value="1"/>
</dbReference>
<gene>
    <name evidence="3" type="primary">xanA2</name>
    <name evidence="3" type="ORF">GCM10023332_04690</name>
</gene>
<evidence type="ECO:0000313" key="3">
    <source>
        <dbReference type="EMBL" id="GAA4856111.1"/>
    </source>
</evidence>
<sequence length="469" mass="49630">MSANLQSFDAGHAAPSARATCALAIGSPDRAIAFDRHGQTPLSTFFAHVRGLAATLPDRPFALNLCDNRYRFLVAFCAVAVRGQATLLPPARTRAAIDDVRAQHPDSYCLGDADPCGCDAQGMPPHYVHVARDLPTRPGGTPHVAPDALVAIGFTSGSTGHPTPNRKTWASFRTSTAQNLEALAGLWREGEQRSIVATVPSQHMYGMEMSVLLPLLGEAAVHRGRPFFPQDIANALHDAPGSRLLVTTPVHLRALVDAAAGGGGLRLPPLAGIVSATAPLPQALAAAAESHFGCEVRELFGSTETCVIARRRTASERAWTPLRGVSLQPRPDGAVVHADHLAGPVALADLVDVAGDGRFELRGRQSDLLEIAGKRASLGDLTRRLLAIPGVEDGVVFQLDARDDDGVRRIAALVVAPGLAAPAIREAMRCAVDPVFLPRPLRCVPALPRNETGKLPRAALLRMLHGNID</sequence>
<keyword evidence="1 3" id="KW-0436">Ligase</keyword>
<dbReference type="InterPro" id="IPR000873">
    <property type="entry name" value="AMP-dep_synth/lig_dom"/>
</dbReference>
<dbReference type="Gene3D" id="3.30.300.30">
    <property type="match status" value="1"/>
</dbReference>